<name>A0ABQ5MEM4_9FLAO</name>
<evidence type="ECO:0000256" key="6">
    <source>
        <dbReference type="ARBA" id="ARBA00011702"/>
    </source>
</evidence>
<comment type="similarity">
    <text evidence="5">Belongs to the phospholipase A1 family.</text>
</comment>
<keyword evidence="13" id="KW-0378">Hydrolase</keyword>
<evidence type="ECO:0000256" key="3">
    <source>
        <dbReference type="ARBA" id="ARBA00001913"/>
    </source>
</evidence>
<keyword evidence="10" id="KW-0812">Transmembrane</keyword>
<evidence type="ECO:0000313" key="22">
    <source>
        <dbReference type="Proteomes" id="UP001143543"/>
    </source>
</evidence>
<evidence type="ECO:0000256" key="17">
    <source>
        <dbReference type="ARBA" id="ARBA00023136"/>
    </source>
</evidence>
<evidence type="ECO:0000256" key="1">
    <source>
        <dbReference type="ARBA" id="ARBA00000111"/>
    </source>
</evidence>
<evidence type="ECO:0000256" key="2">
    <source>
        <dbReference type="ARBA" id="ARBA00001604"/>
    </source>
</evidence>
<evidence type="ECO:0000256" key="14">
    <source>
        <dbReference type="ARBA" id="ARBA00022837"/>
    </source>
</evidence>
<dbReference type="EC" id="3.1.1.32" evidence="7"/>
<dbReference type="InterPro" id="IPR003187">
    <property type="entry name" value="PLipase_A1"/>
</dbReference>
<evidence type="ECO:0000256" key="8">
    <source>
        <dbReference type="ARBA" id="ARBA00013278"/>
    </source>
</evidence>
<evidence type="ECO:0000256" key="4">
    <source>
        <dbReference type="ARBA" id="ARBA00004571"/>
    </source>
</evidence>
<evidence type="ECO:0000256" key="11">
    <source>
        <dbReference type="ARBA" id="ARBA00022723"/>
    </source>
</evidence>
<proteinExistence type="inferred from homology"/>
<evidence type="ECO:0000256" key="12">
    <source>
        <dbReference type="ARBA" id="ARBA00022729"/>
    </source>
</evidence>
<feature type="chain" id="PRO_5046182451" description="Phosphatidylcholine 1-acylhydrolase" evidence="20">
    <location>
        <begin position="20"/>
        <end position="274"/>
    </location>
</feature>
<dbReference type="PRINTS" id="PR01486">
    <property type="entry name" value="PHPHLIPASEA1"/>
</dbReference>
<dbReference type="Proteomes" id="UP001143543">
    <property type="component" value="Unassembled WGS sequence"/>
</dbReference>
<organism evidence="21 22">
    <name type="scientific">Neptunitalea lumnitzerae</name>
    <dbReference type="NCBI Taxonomy" id="2965509"/>
    <lineage>
        <taxon>Bacteria</taxon>
        <taxon>Pseudomonadati</taxon>
        <taxon>Bacteroidota</taxon>
        <taxon>Flavobacteriia</taxon>
        <taxon>Flavobacteriales</taxon>
        <taxon>Flavobacteriaceae</taxon>
        <taxon>Neptunitalea</taxon>
    </lineage>
</organism>
<dbReference type="EMBL" id="BRVO01000001">
    <property type="protein sequence ID" value="GLB47829.1"/>
    <property type="molecule type" value="Genomic_DNA"/>
</dbReference>
<keyword evidence="12 20" id="KW-0732">Signal</keyword>
<keyword evidence="22" id="KW-1185">Reference proteome</keyword>
<dbReference type="Gene3D" id="2.40.230.10">
    <property type="entry name" value="Phospholipase A1"/>
    <property type="match status" value="1"/>
</dbReference>
<keyword evidence="14" id="KW-0106">Calcium</keyword>
<feature type="signal peptide" evidence="20">
    <location>
        <begin position="1"/>
        <end position="19"/>
    </location>
</feature>
<dbReference type="RefSeq" id="WP_281763494.1">
    <property type="nucleotide sequence ID" value="NZ_BRVO01000001.1"/>
</dbReference>
<reference evidence="21" key="1">
    <citation type="submission" date="2022-07" db="EMBL/GenBank/DDBJ databases">
        <title>Taxonomy of Novel Oxalotrophic and Methylotrophic Bacteria.</title>
        <authorList>
            <person name="Sahin N."/>
            <person name="Tani A."/>
        </authorList>
    </citation>
    <scope>NUCLEOTIDE SEQUENCE</scope>
    <source>
        <strain evidence="21">Y10</strain>
    </source>
</reference>
<evidence type="ECO:0000256" key="13">
    <source>
        <dbReference type="ARBA" id="ARBA00022801"/>
    </source>
</evidence>
<evidence type="ECO:0000256" key="15">
    <source>
        <dbReference type="ARBA" id="ARBA00022963"/>
    </source>
</evidence>
<dbReference type="InterPro" id="IPR036541">
    <property type="entry name" value="PLipase_A1_sf"/>
</dbReference>
<comment type="subunit">
    <text evidence="6">Homodimer; dimerization is reversible, and the dimeric form is the active one.</text>
</comment>
<dbReference type="Pfam" id="PF02253">
    <property type="entry name" value="PLA1"/>
    <property type="match status" value="1"/>
</dbReference>
<comment type="subcellular location">
    <subcellularLocation>
        <location evidence="4">Cell outer membrane</location>
        <topology evidence="4">Multi-pass membrane protein</topology>
    </subcellularLocation>
</comment>
<evidence type="ECO:0000256" key="16">
    <source>
        <dbReference type="ARBA" id="ARBA00023098"/>
    </source>
</evidence>
<evidence type="ECO:0000313" key="21">
    <source>
        <dbReference type="EMBL" id="GLB47829.1"/>
    </source>
</evidence>
<sequence length="274" mass="31895">MKQYLTLISFCIATLAAFAQTDSLSQITRYNYKRYIEDAPRFTIYGDNYFVAGSQINESSADATSDARFEIGFKQRLVEDPLPWDIYLFLAYRQKAFWEIYEESFPFRALNYNPSLGLGKVVFDENDKLKGAFWFQIEHESNGEGGEISRSWNRLSLSYFIPVSRHFLYTVKAWLPVGSKSDNPDITDYLGYGQVDMAYRPGNRWILEATGRKGIEGWKGSLQLGVNFRITKTGNEYLYLQFFQGYGQDLINYDKELSYIRLGFSIKDMNFNFY</sequence>
<keyword evidence="17" id="KW-0472">Membrane</keyword>
<keyword evidence="11" id="KW-0479">Metal-binding</keyword>
<evidence type="ECO:0000256" key="18">
    <source>
        <dbReference type="ARBA" id="ARBA00023237"/>
    </source>
</evidence>
<keyword evidence="15" id="KW-0442">Lipid degradation</keyword>
<accession>A0ABQ5MEM4</accession>
<dbReference type="EC" id="3.1.1.4" evidence="8"/>
<dbReference type="PANTHER" id="PTHR40457">
    <property type="entry name" value="PHOSPHOLIPASE A1"/>
    <property type="match status" value="1"/>
</dbReference>
<comment type="catalytic activity">
    <reaction evidence="2">
        <text>a 1,2-diacyl-sn-glycero-3-phosphocholine + H2O = a 1-acyl-sn-glycero-3-phosphocholine + a fatty acid + H(+)</text>
        <dbReference type="Rhea" id="RHEA:15801"/>
        <dbReference type="ChEBI" id="CHEBI:15377"/>
        <dbReference type="ChEBI" id="CHEBI:15378"/>
        <dbReference type="ChEBI" id="CHEBI:28868"/>
        <dbReference type="ChEBI" id="CHEBI:57643"/>
        <dbReference type="ChEBI" id="CHEBI:58168"/>
        <dbReference type="EC" id="3.1.1.4"/>
    </reaction>
</comment>
<dbReference type="PANTHER" id="PTHR40457:SF1">
    <property type="entry name" value="PHOSPHOLIPASE A1"/>
    <property type="match status" value="1"/>
</dbReference>
<comment type="catalytic activity">
    <reaction evidence="1">
        <text>a 1,2-diacyl-sn-glycero-3-phosphocholine + H2O = a 2-acyl-sn-glycero-3-phosphocholine + a fatty acid + H(+)</text>
        <dbReference type="Rhea" id="RHEA:18689"/>
        <dbReference type="ChEBI" id="CHEBI:15377"/>
        <dbReference type="ChEBI" id="CHEBI:15378"/>
        <dbReference type="ChEBI" id="CHEBI:28868"/>
        <dbReference type="ChEBI" id="CHEBI:57643"/>
        <dbReference type="ChEBI" id="CHEBI:57875"/>
        <dbReference type="EC" id="3.1.1.32"/>
    </reaction>
</comment>
<evidence type="ECO:0000256" key="20">
    <source>
        <dbReference type="SAM" id="SignalP"/>
    </source>
</evidence>
<evidence type="ECO:0000256" key="7">
    <source>
        <dbReference type="ARBA" id="ARBA00013179"/>
    </source>
</evidence>
<protein>
    <recommendedName>
        <fullName evidence="19">Phosphatidylcholine 1-acylhydrolase</fullName>
        <ecNumber evidence="7">3.1.1.32</ecNumber>
        <ecNumber evidence="8">3.1.1.4</ecNumber>
    </recommendedName>
</protein>
<evidence type="ECO:0000256" key="19">
    <source>
        <dbReference type="ARBA" id="ARBA00032375"/>
    </source>
</evidence>
<comment type="cofactor">
    <cofactor evidence="3">
        <name>Ca(2+)</name>
        <dbReference type="ChEBI" id="CHEBI:29108"/>
    </cofactor>
</comment>
<keyword evidence="9" id="KW-1134">Transmembrane beta strand</keyword>
<evidence type="ECO:0000256" key="5">
    <source>
        <dbReference type="ARBA" id="ARBA00010525"/>
    </source>
</evidence>
<evidence type="ECO:0000256" key="9">
    <source>
        <dbReference type="ARBA" id="ARBA00022452"/>
    </source>
</evidence>
<dbReference type="SUPFAM" id="SSF56931">
    <property type="entry name" value="Outer membrane phospholipase A (OMPLA)"/>
    <property type="match status" value="1"/>
</dbReference>
<gene>
    <name evidence="21" type="ORF">Y10_01970</name>
</gene>
<evidence type="ECO:0000256" key="10">
    <source>
        <dbReference type="ARBA" id="ARBA00022692"/>
    </source>
</evidence>
<keyword evidence="16" id="KW-0443">Lipid metabolism</keyword>
<comment type="caution">
    <text evidence="21">The sequence shown here is derived from an EMBL/GenBank/DDBJ whole genome shotgun (WGS) entry which is preliminary data.</text>
</comment>
<keyword evidence="18" id="KW-0998">Cell outer membrane</keyword>